<keyword evidence="2" id="KW-1185">Reference proteome</keyword>
<evidence type="ECO:0000313" key="1">
    <source>
        <dbReference type="EMBL" id="PWN55384.1"/>
    </source>
</evidence>
<reference evidence="1 2" key="1">
    <citation type="submission" date="2018-05" db="EMBL/GenBank/DDBJ databases">
        <title>Abyssibacter profundi OUC007T gen. nov., sp. nov, a marine bacterium isolated from seawater of the Mariana Trench.</title>
        <authorList>
            <person name="Zhou S."/>
        </authorList>
    </citation>
    <scope>NUCLEOTIDE SEQUENCE [LARGE SCALE GENOMIC DNA]</scope>
    <source>
        <strain evidence="1 2">OUC007</strain>
    </source>
</reference>
<dbReference type="OrthoDB" id="47603at2"/>
<dbReference type="Gene3D" id="2.60.320.10">
    <property type="entry name" value="N-utilization substance G protein NusG, insert domain"/>
    <property type="match status" value="1"/>
</dbReference>
<proteinExistence type="predicted"/>
<evidence type="ECO:0000313" key="2">
    <source>
        <dbReference type="Proteomes" id="UP000251800"/>
    </source>
</evidence>
<organism evidence="1 2">
    <name type="scientific">Abyssibacter profundi</name>
    <dbReference type="NCBI Taxonomy" id="2182787"/>
    <lineage>
        <taxon>Bacteria</taxon>
        <taxon>Pseudomonadati</taxon>
        <taxon>Pseudomonadota</taxon>
        <taxon>Gammaproteobacteria</taxon>
        <taxon>Chromatiales</taxon>
        <taxon>Oceanococcaceae</taxon>
        <taxon>Abyssibacter</taxon>
    </lineage>
</organism>
<sequence>MQTPRPVAHRCAIRTRPCGSVSRPSPADIALILILATAIGALYAQYWSPAAGPPTHALVRAEQQPPLRVPLHVDARFTVHGRQGASHFEVRDGRIRFVASACRRKVCIRSGWMQAAHDATACLPNRVSLSLESAKTEFDGISQ</sequence>
<protein>
    <submittedName>
        <fullName evidence="1">Uncharacterized protein</fullName>
    </submittedName>
</protein>
<dbReference type="Proteomes" id="UP000251800">
    <property type="component" value="Unassembled WGS sequence"/>
</dbReference>
<name>A0A363UIX9_9GAMM</name>
<dbReference type="InterPro" id="IPR038690">
    <property type="entry name" value="NusG_2_sf"/>
</dbReference>
<dbReference type="CDD" id="cd09910">
    <property type="entry name" value="NGN-insert_like"/>
    <property type="match status" value="1"/>
</dbReference>
<dbReference type="EMBL" id="QEQK01000011">
    <property type="protein sequence ID" value="PWN55384.1"/>
    <property type="molecule type" value="Genomic_DNA"/>
</dbReference>
<accession>A0A363UIX9</accession>
<comment type="caution">
    <text evidence="1">The sequence shown here is derived from an EMBL/GenBank/DDBJ whole genome shotgun (WGS) entry which is preliminary data.</text>
</comment>
<dbReference type="AlphaFoldDB" id="A0A363UIX9"/>
<gene>
    <name evidence="1" type="ORF">DEH80_12945</name>
</gene>
<dbReference type="Pfam" id="PF07009">
    <property type="entry name" value="NusG_II"/>
    <property type="match status" value="1"/>
</dbReference>